<keyword evidence="2" id="KW-1185">Reference proteome</keyword>
<gene>
    <name evidence="1" type="ORF">BSYN_13800</name>
</gene>
<dbReference type="Proteomes" id="UP001496674">
    <property type="component" value="Chromosome"/>
</dbReference>
<evidence type="ECO:0000313" key="2">
    <source>
        <dbReference type="Proteomes" id="UP001496674"/>
    </source>
</evidence>
<name>A0ABM8IAS4_9BACE</name>
<protein>
    <submittedName>
        <fullName evidence="1">Uncharacterized protein</fullName>
    </submittedName>
</protein>
<evidence type="ECO:0000313" key="1">
    <source>
        <dbReference type="EMBL" id="BEG99115.1"/>
    </source>
</evidence>
<proteinExistence type="predicted"/>
<dbReference type="EMBL" id="AP028055">
    <property type="protein sequence ID" value="BEG99115.1"/>
    <property type="molecule type" value="Genomic_DNA"/>
</dbReference>
<reference evidence="1 2" key="1">
    <citation type="submission" date="2023-04" db="EMBL/GenBank/DDBJ databases">
        <title>Draft genome sequence of acteroides sedimenti strain YN3PY1.</title>
        <authorList>
            <person name="Yoshida N."/>
        </authorList>
    </citation>
    <scope>NUCLEOTIDE SEQUENCE [LARGE SCALE GENOMIC DNA]</scope>
    <source>
        <strain evidence="1 2">YN3PY1</strain>
    </source>
</reference>
<organism evidence="1 2">
    <name type="scientific">Bacteroides sedimenti</name>
    <dbReference type="NCBI Taxonomy" id="2136147"/>
    <lineage>
        <taxon>Bacteria</taxon>
        <taxon>Pseudomonadati</taxon>
        <taxon>Bacteroidota</taxon>
        <taxon>Bacteroidia</taxon>
        <taxon>Bacteroidales</taxon>
        <taxon>Bacteroidaceae</taxon>
        <taxon>Bacteroides</taxon>
    </lineage>
</organism>
<sequence length="187" mass="21612">MNVKEIVIIFTALFGSLICNAQSVLTNGLVVQKRKSFYGVDNSKNSNVCSISYKLYNESDDVIWLWIEKDDLAGLSDSIKAKSYFYKRKGDFSLYDLALDGNVASFSQSIFSVFVKCVEPKEHFTIQIISNKDISETYQQKVFQFLDRHIVAISEKSLSRYVYDIKSMDERIFFKEEFISLFLDSLF</sequence>
<accession>A0ABM8IAS4</accession>
<dbReference type="RefSeq" id="WP_353334314.1">
    <property type="nucleotide sequence ID" value="NZ_AP028055.1"/>
</dbReference>